<dbReference type="EMBL" id="BMOI01000010">
    <property type="protein sequence ID" value="GGL05489.1"/>
    <property type="molecule type" value="Genomic_DNA"/>
</dbReference>
<feature type="transmembrane region" description="Helical" evidence="1">
    <location>
        <begin position="63"/>
        <end position="84"/>
    </location>
</feature>
<reference evidence="3 5" key="3">
    <citation type="submission" date="2021-01" db="EMBL/GenBank/DDBJ databases">
        <title>Sequencing the genomes of 1000 actinobacteria strains.</title>
        <authorList>
            <person name="Klenk H.-P."/>
        </authorList>
    </citation>
    <scope>NUCLEOTIDE SEQUENCE [LARGE SCALE GENOMIC DNA]</scope>
    <source>
        <strain evidence="3 5">DSM 20542</strain>
    </source>
</reference>
<dbReference type="Proteomes" id="UP000648535">
    <property type="component" value="Unassembled WGS sequence"/>
</dbReference>
<feature type="transmembrane region" description="Helical" evidence="1">
    <location>
        <begin position="163"/>
        <end position="184"/>
    </location>
</feature>
<dbReference type="AlphaFoldDB" id="A0A8H9GDN4"/>
<evidence type="ECO:0000313" key="4">
    <source>
        <dbReference type="Proteomes" id="UP000648535"/>
    </source>
</evidence>
<evidence type="ECO:0000313" key="5">
    <source>
        <dbReference type="Proteomes" id="UP000746584"/>
    </source>
</evidence>
<evidence type="ECO:0000313" key="3">
    <source>
        <dbReference type="EMBL" id="MBM7803986.1"/>
    </source>
</evidence>
<proteinExistence type="predicted"/>
<sequence>MTDTVHRAEQRWAVADARAQNVLALPPPRRFPVVRASALLVLPAAIVLVVGFAFPAGSTGRDVVAWTGAAGAALLLVAVIVGAIRGRRSPAAMLRVDEVLLPAERAALRRVVRLRERAPEDRLDVVRAVATQRVRRPVLGVWSVYSLVAAAAVVAGSAVWVLWLAWIVVAVVAAAAATWSAAVAQRYLDLGPS</sequence>
<feature type="transmembrane region" description="Helical" evidence="1">
    <location>
        <begin position="38"/>
        <end position="57"/>
    </location>
</feature>
<reference evidence="2" key="2">
    <citation type="submission" date="2020-09" db="EMBL/GenBank/DDBJ databases">
        <authorList>
            <person name="Sun Q."/>
            <person name="Ohkuma M."/>
        </authorList>
    </citation>
    <scope>NUCLEOTIDE SEQUENCE</scope>
    <source>
        <strain evidence="2">JCM 1480</strain>
    </source>
</reference>
<comment type="caution">
    <text evidence="2">The sequence shown here is derived from an EMBL/GenBank/DDBJ whole genome shotgun (WGS) entry which is preliminary data.</text>
</comment>
<dbReference type="Proteomes" id="UP000746584">
    <property type="component" value="Unassembled WGS sequence"/>
</dbReference>
<dbReference type="RefSeq" id="WP_175327418.1">
    <property type="nucleotide sequence ID" value="NZ_BMOI01000010.1"/>
</dbReference>
<keyword evidence="5" id="KW-1185">Reference proteome</keyword>
<feature type="transmembrane region" description="Helical" evidence="1">
    <location>
        <begin position="137"/>
        <end position="157"/>
    </location>
</feature>
<dbReference type="EMBL" id="JAFBCG010000001">
    <property type="protein sequence ID" value="MBM7803986.1"/>
    <property type="molecule type" value="Genomic_DNA"/>
</dbReference>
<keyword evidence="1" id="KW-0472">Membrane</keyword>
<accession>A0A8H9GDN4</accession>
<keyword evidence="1" id="KW-0812">Transmembrane</keyword>
<protein>
    <submittedName>
        <fullName evidence="3">Fatty acid desaturase</fullName>
    </submittedName>
</protein>
<evidence type="ECO:0000256" key="1">
    <source>
        <dbReference type="SAM" id="Phobius"/>
    </source>
</evidence>
<keyword evidence="1" id="KW-1133">Transmembrane helix</keyword>
<organism evidence="2 4">
    <name type="scientific">Curtobacterium luteum</name>
    <dbReference type="NCBI Taxonomy" id="33881"/>
    <lineage>
        <taxon>Bacteria</taxon>
        <taxon>Bacillati</taxon>
        <taxon>Actinomycetota</taxon>
        <taxon>Actinomycetes</taxon>
        <taxon>Micrococcales</taxon>
        <taxon>Microbacteriaceae</taxon>
        <taxon>Curtobacterium</taxon>
    </lineage>
</organism>
<evidence type="ECO:0000313" key="2">
    <source>
        <dbReference type="EMBL" id="GGL05489.1"/>
    </source>
</evidence>
<gene>
    <name evidence="2" type="ORF">GCM10009769_24560</name>
    <name evidence="3" type="ORF">JOE58_003237</name>
</gene>
<reference evidence="2" key="1">
    <citation type="journal article" date="2014" name="Int. J. Syst. Evol. Microbiol.">
        <title>Complete genome sequence of Corynebacterium casei LMG S-19264T (=DSM 44701T), isolated from a smear-ripened cheese.</title>
        <authorList>
            <consortium name="US DOE Joint Genome Institute (JGI-PGF)"/>
            <person name="Walter F."/>
            <person name="Albersmeier A."/>
            <person name="Kalinowski J."/>
            <person name="Ruckert C."/>
        </authorList>
    </citation>
    <scope>NUCLEOTIDE SEQUENCE</scope>
    <source>
        <strain evidence="2">JCM 1480</strain>
    </source>
</reference>
<name>A0A8H9GDN4_9MICO</name>